<name>A0A5N8WXW4_9ACTN</name>
<feature type="transmembrane region" description="Helical" evidence="2">
    <location>
        <begin position="66"/>
        <end position="86"/>
    </location>
</feature>
<dbReference type="Proteomes" id="UP000373149">
    <property type="component" value="Unassembled WGS sequence"/>
</dbReference>
<dbReference type="AlphaFoldDB" id="A0A5N8WXW4"/>
<comment type="caution">
    <text evidence="3">The sequence shown here is derived from an EMBL/GenBank/DDBJ whole genome shotgun (WGS) entry which is preliminary data.</text>
</comment>
<feature type="region of interest" description="Disordered" evidence="1">
    <location>
        <begin position="90"/>
        <end position="117"/>
    </location>
</feature>
<keyword evidence="2" id="KW-1133">Transmembrane helix</keyword>
<feature type="compositionally biased region" description="Gly residues" evidence="1">
    <location>
        <begin position="1"/>
        <end position="10"/>
    </location>
</feature>
<feature type="region of interest" description="Disordered" evidence="1">
    <location>
        <begin position="1"/>
        <end position="61"/>
    </location>
</feature>
<keyword evidence="2" id="KW-0812">Transmembrane</keyword>
<evidence type="ECO:0000313" key="4">
    <source>
        <dbReference type="Proteomes" id="UP000373149"/>
    </source>
</evidence>
<dbReference type="EMBL" id="VMNX01000102">
    <property type="protein sequence ID" value="MPY51596.1"/>
    <property type="molecule type" value="Genomic_DNA"/>
</dbReference>
<accession>A0A5N8WXW4</accession>
<protein>
    <submittedName>
        <fullName evidence="3">DUF2690 domain-containing protein</fullName>
    </submittedName>
</protein>
<keyword evidence="2" id="KW-0472">Membrane</keyword>
<keyword evidence="4" id="KW-1185">Reference proteome</keyword>
<proteinExistence type="predicted"/>
<gene>
    <name evidence="3" type="ORF">FPZ41_24750</name>
</gene>
<feature type="compositionally biased region" description="Low complexity" evidence="1">
    <location>
        <begin position="18"/>
        <end position="34"/>
    </location>
</feature>
<feature type="compositionally biased region" description="Gly residues" evidence="1">
    <location>
        <begin position="52"/>
        <end position="61"/>
    </location>
</feature>
<feature type="non-terminal residue" evidence="3">
    <location>
        <position position="1"/>
    </location>
</feature>
<organism evidence="3 4">
    <name type="scientific">Streptomyces acidicola</name>
    <dbReference type="NCBI Taxonomy" id="2596892"/>
    <lineage>
        <taxon>Bacteria</taxon>
        <taxon>Bacillati</taxon>
        <taxon>Actinomycetota</taxon>
        <taxon>Actinomycetes</taxon>
        <taxon>Kitasatosporales</taxon>
        <taxon>Streptomycetaceae</taxon>
        <taxon>Streptomyces</taxon>
    </lineage>
</organism>
<dbReference type="InterPro" id="IPR021224">
    <property type="entry name" value="DUF2690"/>
</dbReference>
<evidence type="ECO:0000256" key="2">
    <source>
        <dbReference type="SAM" id="Phobius"/>
    </source>
</evidence>
<dbReference type="Pfam" id="PF10901">
    <property type="entry name" value="DUF2690"/>
    <property type="match status" value="1"/>
</dbReference>
<reference evidence="3 4" key="1">
    <citation type="submission" date="2019-09" db="EMBL/GenBank/DDBJ databases">
        <authorList>
            <person name="Duangmal K."/>
            <person name="Teo W.F.A."/>
            <person name="Lipun K."/>
        </authorList>
    </citation>
    <scope>NUCLEOTIDE SEQUENCE [LARGE SCALE GENOMIC DNA]</scope>
    <source>
        <strain evidence="3 4">K1PN6</strain>
    </source>
</reference>
<sequence length="224" mass="21472">SGASRGGGWGVAASPSDPSGRSRGAGTSGTSGTSGAPGGFGPAGTPQDARPGGSGSSGGGGGKRRLTMFLAGVVGAAVVVAAAFFLTSGGDENAADDRPSTPATSAGSDPDLPPGVECSGNSCTGKDAEVMGCSGELVQTTDSVTVGTTQVEVRYSETCGAAWARITAAAQGDEVRVSVGKTKQAATVETVGDTTAYTPMVAVKDAGDATACVTLAAGEEGCTQ</sequence>
<evidence type="ECO:0000256" key="1">
    <source>
        <dbReference type="SAM" id="MobiDB-lite"/>
    </source>
</evidence>
<evidence type="ECO:0000313" key="3">
    <source>
        <dbReference type="EMBL" id="MPY51596.1"/>
    </source>
</evidence>